<dbReference type="RefSeq" id="WP_213670393.1">
    <property type="nucleotide sequence ID" value="NZ_JAHCDA010000002.1"/>
</dbReference>
<name>A0ABS5QE34_9PROT</name>
<evidence type="ECO:0000313" key="2">
    <source>
        <dbReference type="EMBL" id="MBS7811738.1"/>
    </source>
</evidence>
<organism evidence="2 3">
    <name type="scientific">Roseococcus pinisoli</name>
    <dbReference type="NCBI Taxonomy" id="2835040"/>
    <lineage>
        <taxon>Bacteria</taxon>
        <taxon>Pseudomonadati</taxon>
        <taxon>Pseudomonadota</taxon>
        <taxon>Alphaproteobacteria</taxon>
        <taxon>Acetobacterales</taxon>
        <taxon>Roseomonadaceae</taxon>
        <taxon>Roseococcus</taxon>
    </lineage>
</organism>
<dbReference type="EC" id="2.4.-.-" evidence="2"/>
<keyword evidence="2" id="KW-0328">Glycosyltransferase</keyword>
<dbReference type="PANTHER" id="PTHR43685:SF2">
    <property type="entry name" value="GLYCOSYLTRANSFERASE 2-LIKE DOMAIN-CONTAINING PROTEIN"/>
    <property type="match status" value="1"/>
</dbReference>
<evidence type="ECO:0000313" key="3">
    <source>
        <dbReference type="Proteomes" id="UP000766336"/>
    </source>
</evidence>
<dbReference type="CDD" id="cd00761">
    <property type="entry name" value="Glyco_tranf_GTA_type"/>
    <property type="match status" value="1"/>
</dbReference>
<feature type="domain" description="Glycosyltransferase 2-like" evidence="1">
    <location>
        <begin position="13"/>
        <end position="128"/>
    </location>
</feature>
<accession>A0ABS5QE34</accession>
<protein>
    <submittedName>
        <fullName evidence="2">Glycosyltransferase</fullName>
        <ecNumber evidence="2">2.4.-.-</ecNumber>
    </submittedName>
</protein>
<dbReference type="GO" id="GO:0016757">
    <property type="term" value="F:glycosyltransferase activity"/>
    <property type="evidence" value="ECO:0007669"/>
    <property type="project" value="UniProtKB-KW"/>
</dbReference>
<dbReference type="Gene3D" id="3.90.550.10">
    <property type="entry name" value="Spore Coat Polysaccharide Biosynthesis Protein SpsA, Chain A"/>
    <property type="match status" value="1"/>
</dbReference>
<evidence type="ECO:0000259" key="1">
    <source>
        <dbReference type="Pfam" id="PF00535"/>
    </source>
</evidence>
<dbReference type="Proteomes" id="UP000766336">
    <property type="component" value="Unassembled WGS sequence"/>
</dbReference>
<proteinExistence type="predicted"/>
<dbReference type="SUPFAM" id="SSF53448">
    <property type="entry name" value="Nucleotide-diphospho-sugar transferases"/>
    <property type="match status" value="1"/>
</dbReference>
<dbReference type="PANTHER" id="PTHR43685">
    <property type="entry name" value="GLYCOSYLTRANSFERASE"/>
    <property type="match status" value="1"/>
</dbReference>
<dbReference type="InterPro" id="IPR001173">
    <property type="entry name" value="Glyco_trans_2-like"/>
</dbReference>
<comment type="caution">
    <text evidence="2">The sequence shown here is derived from an EMBL/GenBank/DDBJ whole genome shotgun (WGS) entry which is preliminary data.</text>
</comment>
<dbReference type="EMBL" id="JAHCDA010000002">
    <property type="protein sequence ID" value="MBS7811738.1"/>
    <property type="molecule type" value="Genomic_DNA"/>
</dbReference>
<dbReference type="InterPro" id="IPR050834">
    <property type="entry name" value="Glycosyltransf_2"/>
</dbReference>
<dbReference type="InterPro" id="IPR029044">
    <property type="entry name" value="Nucleotide-diphossugar_trans"/>
</dbReference>
<keyword evidence="3" id="KW-1185">Reference proteome</keyword>
<dbReference type="Pfam" id="PF00535">
    <property type="entry name" value="Glycos_transf_2"/>
    <property type="match status" value="1"/>
</dbReference>
<sequence length="328" mass="35836">MMGAAEGTPARISVCIATYRRPDLLGALLGDLAVQTRLPEQIVIVDNDAAASAAAVVNDWRARLPRIDLSYEVQPEQNISLTRNRTVALADGDLLAFIDDDERAPPHWLAELEAALLRFNADGALAPVLPVLPAHAPEWIRRGGFYDRYQMPTGSVVPPNELRIGNAILVADRLRWLDPVFNPDYGLTGGEDGDMLLRLVNGGARLIWCEAAAVSEPVPEARLRLGWILKRAMRGGQDFARHFRVGRFGGRPSTARSVMFFARAASQMVTAAGLAILTLPVGRHRAAYWLGRACANFGKLSVLLGWHYREYAQPPAVTARIDGTAACR</sequence>
<keyword evidence="2" id="KW-0808">Transferase</keyword>
<gene>
    <name evidence="2" type="ORF">KHU32_12385</name>
</gene>
<reference evidence="2 3" key="1">
    <citation type="submission" date="2021-05" db="EMBL/GenBank/DDBJ databases">
        <title>Roseococcus sp. XZZS9, whole genome shotgun sequencing project.</title>
        <authorList>
            <person name="Zhao G."/>
            <person name="Shen L."/>
        </authorList>
    </citation>
    <scope>NUCLEOTIDE SEQUENCE [LARGE SCALE GENOMIC DNA]</scope>
    <source>
        <strain evidence="2 3">XZZS9</strain>
    </source>
</reference>